<evidence type="ECO:0000313" key="2">
    <source>
        <dbReference type="Proteomes" id="UP000314294"/>
    </source>
</evidence>
<gene>
    <name evidence="1" type="ORF">EYF80_005902</name>
</gene>
<organism evidence="1 2">
    <name type="scientific">Liparis tanakae</name>
    <name type="common">Tanaka's snailfish</name>
    <dbReference type="NCBI Taxonomy" id="230148"/>
    <lineage>
        <taxon>Eukaryota</taxon>
        <taxon>Metazoa</taxon>
        <taxon>Chordata</taxon>
        <taxon>Craniata</taxon>
        <taxon>Vertebrata</taxon>
        <taxon>Euteleostomi</taxon>
        <taxon>Actinopterygii</taxon>
        <taxon>Neopterygii</taxon>
        <taxon>Teleostei</taxon>
        <taxon>Neoteleostei</taxon>
        <taxon>Acanthomorphata</taxon>
        <taxon>Eupercaria</taxon>
        <taxon>Perciformes</taxon>
        <taxon>Cottioidei</taxon>
        <taxon>Cottales</taxon>
        <taxon>Liparidae</taxon>
        <taxon>Liparis</taxon>
    </lineage>
</organism>
<dbReference type="Proteomes" id="UP000314294">
    <property type="component" value="Unassembled WGS sequence"/>
</dbReference>
<dbReference type="EMBL" id="SRLO01000031">
    <property type="protein sequence ID" value="TNN83726.1"/>
    <property type="molecule type" value="Genomic_DNA"/>
</dbReference>
<name>A0A4Z2J0P1_9TELE</name>
<dbReference type="AlphaFoldDB" id="A0A4Z2J0P1"/>
<protein>
    <submittedName>
        <fullName evidence="1">Uncharacterized protein</fullName>
    </submittedName>
</protein>
<sequence length="72" mass="8242">MTPCQLSVSSQTLEMQPHRHRAEAAPHIYHHPKRCGAHSVTHVLWLTCQGDNQSLHFITTTIIIIRVVHQKL</sequence>
<comment type="caution">
    <text evidence="1">The sequence shown here is derived from an EMBL/GenBank/DDBJ whole genome shotgun (WGS) entry which is preliminary data.</text>
</comment>
<evidence type="ECO:0000313" key="1">
    <source>
        <dbReference type="EMBL" id="TNN83726.1"/>
    </source>
</evidence>
<reference evidence="1 2" key="1">
    <citation type="submission" date="2019-03" db="EMBL/GenBank/DDBJ databases">
        <title>First draft genome of Liparis tanakae, snailfish: a comprehensive survey of snailfish specific genes.</title>
        <authorList>
            <person name="Kim W."/>
            <person name="Song I."/>
            <person name="Jeong J.-H."/>
            <person name="Kim D."/>
            <person name="Kim S."/>
            <person name="Ryu S."/>
            <person name="Song J.Y."/>
            <person name="Lee S.K."/>
        </authorList>
    </citation>
    <scope>NUCLEOTIDE SEQUENCE [LARGE SCALE GENOMIC DNA]</scope>
    <source>
        <tissue evidence="1">Muscle</tissue>
    </source>
</reference>
<keyword evidence="2" id="KW-1185">Reference proteome</keyword>
<accession>A0A4Z2J0P1</accession>
<proteinExistence type="predicted"/>